<evidence type="ECO:0000256" key="6">
    <source>
        <dbReference type="SAM" id="SignalP"/>
    </source>
</evidence>
<keyword evidence="4 8" id="KW-0378">Hydrolase</keyword>
<dbReference type="Proteomes" id="UP000298050">
    <property type="component" value="Unassembled WGS sequence"/>
</dbReference>
<dbReference type="SUPFAM" id="SSF51556">
    <property type="entry name" value="Metallo-dependent hydrolases"/>
    <property type="match status" value="1"/>
</dbReference>
<dbReference type="NCBIfam" id="TIGR01430">
    <property type="entry name" value="aden_deam"/>
    <property type="match status" value="1"/>
</dbReference>
<accession>A0A4Z0M580</accession>
<dbReference type="AlphaFoldDB" id="A0A4Z0M580"/>
<dbReference type="GO" id="GO:0006146">
    <property type="term" value="P:adenine catabolic process"/>
    <property type="evidence" value="ECO:0007669"/>
    <property type="project" value="TreeGrafter"/>
</dbReference>
<feature type="signal peptide" evidence="6">
    <location>
        <begin position="1"/>
        <end position="22"/>
    </location>
</feature>
<dbReference type="RefSeq" id="WP_135441592.1">
    <property type="nucleotide sequence ID" value="NZ_SRLE01000005.1"/>
</dbReference>
<keyword evidence="6" id="KW-0732">Signal</keyword>
<dbReference type="OrthoDB" id="105475at2"/>
<dbReference type="GO" id="GO:0005829">
    <property type="term" value="C:cytosol"/>
    <property type="evidence" value="ECO:0007669"/>
    <property type="project" value="TreeGrafter"/>
</dbReference>
<reference evidence="8 9" key="1">
    <citation type="submission" date="2019-04" db="EMBL/GenBank/DDBJ databases">
        <title>Taxonomy of novel Haliea sp. from mangrove soil of West Coast of India.</title>
        <authorList>
            <person name="Verma A."/>
            <person name="Kumar P."/>
            <person name="Krishnamurthi S."/>
        </authorList>
    </citation>
    <scope>NUCLEOTIDE SEQUENCE [LARGE SCALE GENOMIC DNA]</scope>
    <source>
        <strain evidence="8 9">SAOS-164</strain>
    </source>
</reference>
<comment type="cofactor">
    <cofactor evidence="1">
        <name>Zn(2+)</name>
        <dbReference type="ChEBI" id="CHEBI:29105"/>
    </cofactor>
</comment>
<dbReference type="Pfam" id="PF00962">
    <property type="entry name" value="A_deaminase"/>
    <property type="match status" value="1"/>
</dbReference>
<feature type="domain" description="Adenosine deaminase" evidence="7">
    <location>
        <begin position="62"/>
        <end position="390"/>
    </location>
</feature>
<feature type="chain" id="PRO_5021274707" evidence="6">
    <location>
        <begin position="23"/>
        <end position="398"/>
    </location>
</feature>
<comment type="similarity">
    <text evidence="2">Belongs to the metallo-dependent hydrolases superfamily. Adenosine and AMP deaminases family.</text>
</comment>
<dbReference type="GO" id="GO:0043103">
    <property type="term" value="P:hypoxanthine salvage"/>
    <property type="evidence" value="ECO:0007669"/>
    <property type="project" value="TreeGrafter"/>
</dbReference>
<dbReference type="PANTHER" id="PTHR43114:SF6">
    <property type="entry name" value="ADENINE DEAMINASE"/>
    <property type="match status" value="1"/>
</dbReference>
<proteinExistence type="inferred from homology"/>
<evidence type="ECO:0000313" key="9">
    <source>
        <dbReference type="Proteomes" id="UP000298050"/>
    </source>
</evidence>
<protein>
    <submittedName>
        <fullName evidence="8">Adenosine deaminase</fullName>
        <ecNumber evidence="8">3.5.4.4</ecNumber>
    </submittedName>
</protein>
<dbReference type="Gene3D" id="3.20.20.140">
    <property type="entry name" value="Metal-dependent hydrolases"/>
    <property type="match status" value="1"/>
</dbReference>
<dbReference type="EMBL" id="SRLE01000005">
    <property type="protein sequence ID" value="TGD74634.1"/>
    <property type="molecule type" value="Genomic_DNA"/>
</dbReference>
<evidence type="ECO:0000256" key="4">
    <source>
        <dbReference type="ARBA" id="ARBA00022801"/>
    </source>
</evidence>
<dbReference type="InterPro" id="IPR032466">
    <property type="entry name" value="Metal_Hydrolase"/>
</dbReference>
<keyword evidence="3" id="KW-0479">Metal-binding</keyword>
<dbReference type="GO" id="GO:0000034">
    <property type="term" value="F:adenine deaminase activity"/>
    <property type="evidence" value="ECO:0007669"/>
    <property type="project" value="TreeGrafter"/>
</dbReference>
<sequence length="398" mass="44817">MNEFARAAALAAGLLLMSDANAQFNGKPPEDAGGQLLSESHKYGRDHPDYRQNMLHFIRAMPKAELHVHFEGTLTPPKILELAARNNIEGLPQDIPGIHRMLASSVLTQFLEGLAKSRSVMVTQQDFYEVAYDFALRQLENNVVYTELMFDPQGHTSRGVAFDTMMSGLVQAKQEAAEKLGIRIELLMQLHRDRSRESALQALEDAQRWKAHIVGVGMDNGPQEGYAEKLEPVMLRARELGFHISGHIDRYELDYEKNLAWLLQTLKVGRVDHGINIMDTPQLIPTAREREVTFTVCGATTYSDNPALYEDSGFKLYTRRIDEMTEAGLKTTINTDDPGYFAGIYLSEMIQAFYEENGYTREQLLDFQRRAFGGAWLSEADKRAYLAALDAYAAAGER</sequence>
<name>A0A4Z0M580_9GAMM</name>
<keyword evidence="9" id="KW-1185">Reference proteome</keyword>
<dbReference type="InterPro" id="IPR006330">
    <property type="entry name" value="Ado/ade_deaminase"/>
</dbReference>
<keyword evidence="5" id="KW-0862">Zinc</keyword>
<evidence type="ECO:0000256" key="5">
    <source>
        <dbReference type="ARBA" id="ARBA00022833"/>
    </source>
</evidence>
<gene>
    <name evidence="8" type="primary">add</name>
    <name evidence="8" type="ORF">E4634_05380</name>
</gene>
<organism evidence="8 9">
    <name type="scientific">Mangrovimicrobium sediminis</name>
    <dbReference type="NCBI Taxonomy" id="2562682"/>
    <lineage>
        <taxon>Bacteria</taxon>
        <taxon>Pseudomonadati</taxon>
        <taxon>Pseudomonadota</taxon>
        <taxon>Gammaproteobacteria</taxon>
        <taxon>Cellvibrionales</taxon>
        <taxon>Halieaceae</taxon>
        <taxon>Mangrovimicrobium</taxon>
    </lineage>
</organism>
<evidence type="ECO:0000256" key="2">
    <source>
        <dbReference type="ARBA" id="ARBA00006676"/>
    </source>
</evidence>
<dbReference type="InterPro" id="IPR001365">
    <property type="entry name" value="A_deaminase_dom"/>
</dbReference>
<evidence type="ECO:0000313" key="8">
    <source>
        <dbReference type="EMBL" id="TGD74634.1"/>
    </source>
</evidence>
<dbReference type="GO" id="GO:0046872">
    <property type="term" value="F:metal ion binding"/>
    <property type="evidence" value="ECO:0007669"/>
    <property type="project" value="UniProtKB-KW"/>
</dbReference>
<dbReference type="PANTHER" id="PTHR43114">
    <property type="entry name" value="ADENINE DEAMINASE"/>
    <property type="match status" value="1"/>
</dbReference>
<evidence type="ECO:0000259" key="7">
    <source>
        <dbReference type="Pfam" id="PF00962"/>
    </source>
</evidence>
<evidence type="ECO:0000256" key="1">
    <source>
        <dbReference type="ARBA" id="ARBA00001947"/>
    </source>
</evidence>
<dbReference type="EC" id="3.5.4.4" evidence="8"/>
<comment type="caution">
    <text evidence="8">The sequence shown here is derived from an EMBL/GenBank/DDBJ whole genome shotgun (WGS) entry which is preliminary data.</text>
</comment>
<evidence type="ECO:0000256" key="3">
    <source>
        <dbReference type="ARBA" id="ARBA00022723"/>
    </source>
</evidence>